<accession>A0A183TM26</accession>
<dbReference type="EMBL" id="UYSU01042647">
    <property type="protein sequence ID" value="VDM03910.1"/>
    <property type="molecule type" value="Genomic_DNA"/>
</dbReference>
<keyword evidence="3" id="KW-1185">Reference proteome</keyword>
<dbReference type="Proteomes" id="UP000275846">
    <property type="component" value="Unassembled WGS sequence"/>
</dbReference>
<dbReference type="Gene3D" id="1.25.40.20">
    <property type="entry name" value="Ankyrin repeat-containing domain"/>
    <property type="match status" value="1"/>
</dbReference>
<dbReference type="PANTHER" id="PTHR15897">
    <property type="entry name" value="ANKYRIN REPEAT AND MYND DOMAIN PROTEIN 1"/>
    <property type="match status" value="1"/>
</dbReference>
<gene>
    <name evidence="2" type="ORF">SSLN_LOCUS17524</name>
</gene>
<feature type="region of interest" description="Disordered" evidence="1">
    <location>
        <begin position="72"/>
        <end position="102"/>
    </location>
</feature>
<dbReference type="PANTHER" id="PTHR15897:SF2">
    <property type="entry name" value="ANKYRIN REPEAT AND MYND DOMAIN-CONTAINING PROTEIN 1"/>
    <property type="match status" value="1"/>
</dbReference>
<dbReference type="STRING" id="70667.A0A183TM26"/>
<protein>
    <submittedName>
        <fullName evidence="4">ANK_REP_REGION domain-containing protein</fullName>
    </submittedName>
</protein>
<name>A0A183TM26_SCHSO</name>
<reference evidence="2 3" key="2">
    <citation type="submission" date="2018-11" db="EMBL/GenBank/DDBJ databases">
        <authorList>
            <consortium name="Pathogen Informatics"/>
        </authorList>
    </citation>
    <scope>NUCLEOTIDE SEQUENCE [LARGE SCALE GENOMIC DNA]</scope>
    <source>
        <strain evidence="2 3">NST_G2</strain>
    </source>
</reference>
<dbReference type="WBParaSite" id="SSLN_0001818801-mRNA-1">
    <property type="protein sequence ID" value="SSLN_0001818801-mRNA-1"/>
    <property type="gene ID" value="SSLN_0001818801"/>
</dbReference>
<sequence>MTLELPDEPREILPPLKLKAPFIYTKHMSRKQFLDTLNRQLAYEPSTEEPQERAMARVKGLVSRDIGPVEAGIHAGSESSRPHSGENPSTRPGSSARLPRKSRLDETLDMVRLLLSRGARPNSSDLPIPALTMAVQAGDAPLTRLLLLHGADANAKLPDVAPEKLGITLISEDGRRFTPSIGGLSALHFAVLLPGRAGVEITAMLLDALADPNTRASPDLSFLTESQCNIRRQIEKVRSNNIIHFIV</sequence>
<reference evidence="4" key="1">
    <citation type="submission" date="2016-06" db="UniProtKB">
        <authorList>
            <consortium name="WormBaseParasite"/>
        </authorList>
    </citation>
    <scope>IDENTIFICATION</scope>
</reference>
<dbReference type="InterPro" id="IPR053064">
    <property type="entry name" value="Ankyrin-MYND_domain-protein"/>
</dbReference>
<dbReference type="OrthoDB" id="48314at2759"/>
<proteinExistence type="predicted"/>
<evidence type="ECO:0000313" key="4">
    <source>
        <dbReference type="WBParaSite" id="SSLN_0001818801-mRNA-1"/>
    </source>
</evidence>
<evidence type="ECO:0000313" key="2">
    <source>
        <dbReference type="EMBL" id="VDM03910.1"/>
    </source>
</evidence>
<evidence type="ECO:0000313" key="3">
    <source>
        <dbReference type="Proteomes" id="UP000275846"/>
    </source>
</evidence>
<dbReference type="InterPro" id="IPR036770">
    <property type="entry name" value="Ankyrin_rpt-contain_sf"/>
</dbReference>
<dbReference type="SUPFAM" id="SSF48403">
    <property type="entry name" value="Ankyrin repeat"/>
    <property type="match status" value="1"/>
</dbReference>
<dbReference type="AlphaFoldDB" id="A0A183TM26"/>
<evidence type="ECO:0000256" key="1">
    <source>
        <dbReference type="SAM" id="MobiDB-lite"/>
    </source>
</evidence>
<organism evidence="4">
    <name type="scientific">Schistocephalus solidus</name>
    <name type="common">Tapeworm</name>
    <dbReference type="NCBI Taxonomy" id="70667"/>
    <lineage>
        <taxon>Eukaryota</taxon>
        <taxon>Metazoa</taxon>
        <taxon>Spiralia</taxon>
        <taxon>Lophotrochozoa</taxon>
        <taxon>Platyhelminthes</taxon>
        <taxon>Cestoda</taxon>
        <taxon>Eucestoda</taxon>
        <taxon>Diphyllobothriidea</taxon>
        <taxon>Diphyllobothriidae</taxon>
        <taxon>Schistocephalus</taxon>
    </lineage>
</organism>